<dbReference type="Proteomes" id="UP000053599">
    <property type="component" value="Unassembled WGS sequence"/>
</dbReference>
<evidence type="ECO:0000313" key="2">
    <source>
        <dbReference type="EMBL" id="KIV84420.1"/>
    </source>
</evidence>
<protein>
    <submittedName>
        <fullName evidence="2">Uncharacterized protein</fullName>
    </submittedName>
</protein>
<accession>A0A0D1W6X5</accession>
<dbReference type="HOGENOM" id="CLU_116414_0_0_1"/>
<dbReference type="OrthoDB" id="4119857at2759"/>
<proteinExistence type="predicted"/>
<dbReference type="EMBL" id="KN846951">
    <property type="protein sequence ID" value="KIV84420.1"/>
    <property type="molecule type" value="Genomic_DNA"/>
</dbReference>
<organism evidence="2 3">
    <name type="scientific">Exophiala sideris</name>
    <dbReference type="NCBI Taxonomy" id="1016849"/>
    <lineage>
        <taxon>Eukaryota</taxon>
        <taxon>Fungi</taxon>
        <taxon>Dikarya</taxon>
        <taxon>Ascomycota</taxon>
        <taxon>Pezizomycotina</taxon>
        <taxon>Eurotiomycetes</taxon>
        <taxon>Chaetothyriomycetidae</taxon>
        <taxon>Chaetothyriales</taxon>
        <taxon>Herpotrichiellaceae</taxon>
        <taxon>Exophiala</taxon>
    </lineage>
</organism>
<feature type="region of interest" description="Disordered" evidence="1">
    <location>
        <begin position="124"/>
        <end position="144"/>
    </location>
</feature>
<dbReference type="AlphaFoldDB" id="A0A0D1W6X5"/>
<reference evidence="2 3" key="1">
    <citation type="submission" date="2015-01" db="EMBL/GenBank/DDBJ databases">
        <title>The Genome Sequence of Exophiala sideris CBS121828.</title>
        <authorList>
            <consortium name="The Broad Institute Genomics Platform"/>
            <person name="Cuomo C."/>
            <person name="de Hoog S."/>
            <person name="Gorbushina A."/>
            <person name="Stielow B."/>
            <person name="Teixiera M."/>
            <person name="Abouelleil A."/>
            <person name="Chapman S.B."/>
            <person name="Priest M."/>
            <person name="Young S.K."/>
            <person name="Wortman J."/>
            <person name="Nusbaum C."/>
            <person name="Birren B."/>
        </authorList>
    </citation>
    <scope>NUCLEOTIDE SEQUENCE [LARGE SCALE GENOMIC DNA]</scope>
    <source>
        <strain evidence="2 3">CBS 121828</strain>
    </source>
</reference>
<sequence length="144" mass="15921">MGLFGHRNEPTPAQAAPPRHSTSSSEGSRGGFFSRGRDPSPEYNDSRNGSKLSSGSRRSGGLLHRNQEDPSIVDARQRVASAEAAEREADRALVQARTAVRDAREHVKRIEMEAAEEARLAKIKQQNARDISKRAKPLGRHDHY</sequence>
<feature type="region of interest" description="Disordered" evidence="1">
    <location>
        <begin position="1"/>
        <end position="90"/>
    </location>
</feature>
<gene>
    <name evidence="2" type="ORF">PV11_00202</name>
</gene>
<feature type="compositionally biased region" description="Low complexity" evidence="1">
    <location>
        <begin position="19"/>
        <end position="34"/>
    </location>
</feature>
<evidence type="ECO:0000256" key="1">
    <source>
        <dbReference type="SAM" id="MobiDB-lite"/>
    </source>
</evidence>
<evidence type="ECO:0000313" key="3">
    <source>
        <dbReference type="Proteomes" id="UP000053599"/>
    </source>
</evidence>
<feature type="compositionally biased region" description="Low complexity" evidence="1">
    <location>
        <begin position="46"/>
        <end position="63"/>
    </location>
</feature>
<name>A0A0D1W6X5_9EURO</name>